<evidence type="ECO:0000256" key="1">
    <source>
        <dbReference type="SAM" id="MobiDB-lite"/>
    </source>
</evidence>
<protein>
    <submittedName>
        <fullName evidence="2">Uncharacterized protein</fullName>
    </submittedName>
</protein>
<comment type="caution">
    <text evidence="2">The sequence shown here is derived from an EMBL/GenBank/DDBJ whole genome shotgun (WGS) entry which is preliminary data.</text>
</comment>
<feature type="region of interest" description="Disordered" evidence="1">
    <location>
        <begin position="1"/>
        <end position="70"/>
    </location>
</feature>
<name>A0A8H4V806_9HYPO</name>
<organism evidence="2 3">
    <name type="scientific">Ophiocordyceps sinensis</name>
    <dbReference type="NCBI Taxonomy" id="72228"/>
    <lineage>
        <taxon>Eukaryota</taxon>
        <taxon>Fungi</taxon>
        <taxon>Dikarya</taxon>
        <taxon>Ascomycota</taxon>
        <taxon>Pezizomycotina</taxon>
        <taxon>Sordariomycetes</taxon>
        <taxon>Hypocreomycetidae</taxon>
        <taxon>Hypocreales</taxon>
        <taxon>Ophiocordycipitaceae</taxon>
        <taxon>Ophiocordyceps</taxon>
    </lineage>
</organism>
<evidence type="ECO:0000313" key="2">
    <source>
        <dbReference type="EMBL" id="KAF4511352.1"/>
    </source>
</evidence>
<feature type="compositionally biased region" description="Pro residues" evidence="1">
    <location>
        <begin position="1"/>
        <end position="10"/>
    </location>
</feature>
<accession>A0A8H4V806</accession>
<proteinExistence type="predicted"/>
<dbReference type="AlphaFoldDB" id="A0A8H4V806"/>
<reference evidence="2 3" key="1">
    <citation type="journal article" date="2020" name="Genome Biol. Evol.">
        <title>A new high-quality draft genome assembly of the Chinese cordyceps Ophiocordyceps sinensis.</title>
        <authorList>
            <person name="Shu R."/>
            <person name="Zhang J."/>
            <person name="Meng Q."/>
            <person name="Zhang H."/>
            <person name="Zhou G."/>
            <person name="Li M."/>
            <person name="Wu P."/>
            <person name="Zhao Y."/>
            <person name="Chen C."/>
            <person name="Qin Q."/>
        </authorList>
    </citation>
    <scope>NUCLEOTIDE SEQUENCE [LARGE SCALE GENOMIC DNA]</scope>
    <source>
        <strain evidence="2 3">IOZ07</strain>
    </source>
</reference>
<dbReference type="Proteomes" id="UP000557566">
    <property type="component" value="Unassembled WGS sequence"/>
</dbReference>
<feature type="compositionally biased region" description="Low complexity" evidence="1">
    <location>
        <begin position="32"/>
        <end position="63"/>
    </location>
</feature>
<dbReference type="OrthoDB" id="5089392at2759"/>
<evidence type="ECO:0000313" key="3">
    <source>
        <dbReference type="Proteomes" id="UP000557566"/>
    </source>
</evidence>
<sequence>MKGSAQPPPDAAARPSGAETKPIDIPALPKASRTFSLSSDASSTPPHSISSSLSSSLRRSSSTWVKASPTVNLHTTCGRHTDQYLFGGPSLTKMARSVMKKS</sequence>
<gene>
    <name evidence="2" type="ORF">G6O67_003158</name>
</gene>
<dbReference type="EMBL" id="JAAVMX010000003">
    <property type="protein sequence ID" value="KAF4511352.1"/>
    <property type="molecule type" value="Genomic_DNA"/>
</dbReference>
<keyword evidence="3" id="KW-1185">Reference proteome</keyword>